<dbReference type="SUPFAM" id="SSF51735">
    <property type="entry name" value="NAD(P)-binding Rossmann-fold domains"/>
    <property type="match status" value="1"/>
</dbReference>
<dbReference type="CDD" id="cd05233">
    <property type="entry name" value="SDR_c"/>
    <property type="match status" value="1"/>
</dbReference>
<name>A0A6J7PPD2_9ZZZZ</name>
<organism evidence="3">
    <name type="scientific">freshwater metagenome</name>
    <dbReference type="NCBI Taxonomy" id="449393"/>
    <lineage>
        <taxon>unclassified sequences</taxon>
        <taxon>metagenomes</taxon>
        <taxon>ecological metagenomes</taxon>
    </lineage>
</organism>
<dbReference type="FunFam" id="3.40.50.720:FF:000084">
    <property type="entry name" value="Short-chain dehydrogenase reductase"/>
    <property type="match status" value="1"/>
</dbReference>
<dbReference type="Gene3D" id="3.40.50.720">
    <property type="entry name" value="NAD(P)-binding Rossmann-like Domain"/>
    <property type="match status" value="1"/>
</dbReference>
<reference evidence="3" key="1">
    <citation type="submission" date="2020-05" db="EMBL/GenBank/DDBJ databases">
        <authorList>
            <person name="Chiriac C."/>
            <person name="Salcher M."/>
            <person name="Ghai R."/>
            <person name="Kavagutti S V."/>
        </authorList>
    </citation>
    <scope>NUCLEOTIDE SEQUENCE</scope>
</reference>
<dbReference type="EMBL" id="CAFBPB010000080">
    <property type="protein sequence ID" value="CAB5005093.1"/>
    <property type="molecule type" value="Genomic_DNA"/>
</dbReference>
<dbReference type="PANTHER" id="PTHR43477:SF1">
    <property type="entry name" value="DIHYDROANTICAPSIN 7-DEHYDROGENASE"/>
    <property type="match status" value="1"/>
</dbReference>
<evidence type="ECO:0000313" key="3">
    <source>
        <dbReference type="EMBL" id="CAB5005093.1"/>
    </source>
</evidence>
<accession>A0A6J7PPD2</accession>
<protein>
    <submittedName>
        <fullName evidence="3">Unannotated protein</fullName>
    </submittedName>
</protein>
<dbReference type="InterPro" id="IPR020904">
    <property type="entry name" value="Sc_DH/Rdtase_CS"/>
</dbReference>
<keyword evidence="2" id="KW-0560">Oxidoreductase</keyword>
<dbReference type="GO" id="GO:0016491">
    <property type="term" value="F:oxidoreductase activity"/>
    <property type="evidence" value="ECO:0007669"/>
    <property type="project" value="UniProtKB-KW"/>
</dbReference>
<dbReference type="InterPro" id="IPR036291">
    <property type="entry name" value="NAD(P)-bd_dom_sf"/>
</dbReference>
<evidence type="ECO:0000256" key="2">
    <source>
        <dbReference type="ARBA" id="ARBA00023002"/>
    </source>
</evidence>
<dbReference type="InterPro" id="IPR051122">
    <property type="entry name" value="SDR_DHRS6-like"/>
</dbReference>
<comment type="similarity">
    <text evidence="1">Belongs to the short-chain dehydrogenases/reductases (SDR) family.</text>
</comment>
<proteinExistence type="inferred from homology"/>
<evidence type="ECO:0000256" key="1">
    <source>
        <dbReference type="ARBA" id="ARBA00006484"/>
    </source>
</evidence>
<gene>
    <name evidence="3" type="ORF">UFOPK4049_00714</name>
</gene>
<dbReference type="PROSITE" id="PS00061">
    <property type="entry name" value="ADH_SHORT"/>
    <property type="match status" value="1"/>
</dbReference>
<dbReference type="InterPro" id="IPR002347">
    <property type="entry name" value="SDR_fam"/>
</dbReference>
<dbReference type="PANTHER" id="PTHR43477">
    <property type="entry name" value="DIHYDROANTICAPSIN 7-DEHYDROGENASE"/>
    <property type="match status" value="1"/>
</dbReference>
<dbReference type="NCBIfam" id="NF005559">
    <property type="entry name" value="PRK07231.1"/>
    <property type="match status" value="1"/>
</dbReference>
<dbReference type="Pfam" id="PF13561">
    <property type="entry name" value="adh_short_C2"/>
    <property type="match status" value="1"/>
</dbReference>
<dbReference type="AlphaFoldDB" id="A0A6J7PPD2"/>
<sequence length="267" mass="27892">MSDQPFKGKTYVVTGAAKGIGQGTAKKFCEYGAQVALLDVDVTELERTAKDLTAAGFSVIAIPTDVSNDRAVAAAIAATVAKFGRVDGVANCAGIQTYGDAETTSEDTWNKTIDINVKSMFLTAKHAIPEMRKVGGGTIVNVSSVQSIVTQQQVLAYSTSKGAINALTRSLAIDYAAENIRVNAVLPGSVDTPLLRSAAELHKGNNTVEETLKEWGASHPIGRAGTMEEIGELICFLSGPKSTFMTGSSVVCDGGLTVQVAVAVPRH</sequence>
<dbReference type="PRINTS" id="PR00081">
    <property type="entry name" value="GDHRDH"/>
</dbReference>
<dbReference type="PRINTS" id="PR00080">
    <property type="entry name" value="SDRFAMILY"/>
</dbReference>